<dbReference type="GO" id="GO:0003677">
    <property type="term" value="F:DNA binding"/>
    <property type="evidence" value="ECO:0007669"/>
    <property type="project" value="UniProtKB-KW"/>
</dbReference>
<dbReference type="GO" id="GO:0003700">
    <property type="term" value="F:DNA-binding transcription factor activity"/>
    <property type="evidence" value="ECO:0007669"/>
    <property type="project" value="InterPro"/>
</dbReference>
<evidence type="ECO:0000256" key="3">
    <source>
        <dbReference type="ARBA" id="ARBA00023242"/>
    </source>
</evidence>
<comment type="subcellular location">
    <subcellularLocation>
        <location evidence="1">Nucleus</location>
    </subcellularLocation>
</comment>
<dbReference type="PANTHER" id="PTHR22952">
    <property type="entry name" value="CAMP-RESPONSE ELEMENT BINDING PROTEIN-RELATED"/>
    <property type="match status" value="1"/>
</dbReference>
<keyword evidence="7" id="KW-1185">Reference proteome</keyword>
<proteinExistence type="predicted"/>
<reference evidence="6 7" key="1">
    <citation type="submission" date="2024-03" db="EMBL/GenBank/DDBJ databases">
        <authorList>
            <person name="Martinez-Hernandez J."/>
        </authorList>
    </citation>
    <scope>NUCLEOTIDE SEQUENCE [LARGE SCALE GENOMIC DNA]</scope>
</reference>
<feature type="region of interest" description="Disordered" evidence="4">
    <location>
        <begin position="187"/>
        <end position="215"/>
    </location>
</feature>
<evidence type="ECO:0000256" key="1">
    <source>
        <dbReference type="ARBA" id="ARBA00004123"/>
    </source>
</evidence>
<dbReference type="Pfam" id="PF00170">
    <property type="entry name" value="bZIP_1"/>
    <property type="match status" value="1"/>
</dbReference>
<protein>
    <recommendedName>
        <fullName evidence="5">BZIP domain-containing protein</fullName>
    </recommendedName>
</protein>
<dbReference type="PANTHER" id="PTHR22952:SF433">
    <property type="entry name" value="PROTEIN FD"/>
    <property type="match status" value="1"/>
</dbReference>
<evidence type="ECO:0000313" key="7">
    <source>
        <dbReference type="Proteomes" id="UP001497480"/>
    </source>
</evidence>
<keyword evidence="2" id="KW-0238">DNA-binding</keyword>
<dbReference type="AlphaFoldDB" id="A0AAV1YDL6"/>
<evidence type="ECO:0000256" key="2">
    <source>
        <dbReference type="ARBA" id="ARBA00023125"/>
    </source>
</evidence>
<evidence type="ECO:0000259" key="5">
    <source>
        <dbReference type="PROSITE" id="PS50217"/>
    </source>
</evidence>
<keyword evidence="3" id="KW-0539">Nucleus</keyword>
<dbReference type="PROSITE" id="PS50217">
    <property type="entry name" value="BZIP"/>
    <property type="match status" value="1"/>
</dbReference>
<organism evidence="6 7">
    <name type="scientific">Lupinus luteus</name>
    <name type="common">European yellow lupine</name>
    <dbReference type="NCBI Taxonomy" id="3873"/>
    <lineage>
        <taxon>Eukaryota</taxon>
        <taxon>Viridiplantae</taxon>
        <taxon>Streptophyta</taxon>
        <taxon>Embryophyta</taxon>
        <taxon>Tracheophyta</taxon>
        <taxon>Spermatophyta</taxon>
        <taxon>Magnoliopsida</taxon>
        <taxon>eudicotyledons</taxon>
        <taxon>Gunneridae</taxon>
        <taxon>Pentapetalae</taxon>
        <taxon>rosids</taxon>
        <taxon>fabids</taxon>
        <taxon>Fabales</taxon>
        <taxon>Fabaceae</taxon>
        <taxon>Papilionoideae</taxon>
        <taxon>50 kb inversion clade</taxon>
        <taxon>genistoids sensu lato</taxon>
        <taxon>core genistoids</taxon>
        <taxon>Genisteae</taxon>
        <taxon>Lupinus</taxon>
    </lineage>
</organism>
<comment type="caution">
    <text evidence="6">The sequence shown here is derived from an EMBL/GenBank/DDBJ whole genome shotgun (WGS) entry which is preliminary data.</text>
</comment>
<dbReference type="PROSITE" id="PS00036">
    <property type="entry name" value="BZIP_BASIC"/>
    <property type="match status" value="1"/>
</dbReference>
<gene>
    <name evidence="6" type="ORF">LLUT_LOCUS32992</name>
</gene>
<dbReference type="Gene3D" id="1.20.5.170">
    <property type="match status" value="1"/>
</dbReference>
<dbReference type="GO" id="GO:0005634">
    <property type="term" value="C:nucleus"/>
    <property type="evidence" value="ECO:0007669"/>
    <property type="project" value="UniProtKB-SubCell"/>
</dbReference>
<dbReference type="InterPro" id="IPR004827">
    <property type="entry name" value="bZIP"/>
</dbReference>
<feature type="region of interest" description="Disordered" evidence="4">
    <location>
        <begin position="134"/>
        <end position="167"/>
    </location>
</feature>
<name>A0AAV1YDL6_LUPLU</name>
<dbReference type="SMART" id="SM00338">
    <property type="entry name" value="BRLZ"/>
    <property type="match status" value="1"/>
</dbReference>
<dbReference type="InterPro" id="IPR046347">
    <property type="entry name" value="bZIP_sf"/>
</dbReference>
<feature type="domain" description="BZIP" evidence="5">
    <location>
        <begin position="144"/>
        <end position="192"/>
    </location>
</feature>
<sequence>MTMEEVWKDINLASLNEHNTRPSMSTRGSTFGGVIFQDFLSIVPSSNNCSNISSSNSRSLYSTAPPTPVTALSLSCSRPEFRFDSSMESHLVHPQYPNPNPNVPKVSCYSSTTTTPPFESLNCTASLPCFETKGFTEPPNRNRGERKNKRMIKNRESAARSRARKQAYTKELQLKVERLMEENARLKRQQEQSYEAAATQQKKKNTLYRTSTAPF</sequence>
<dbReference type="GO" id="GO:0045893">
    <property type="term" value="P:positive regulation of DNA-templated transcription"/>
    <property type="evidence" value="ECO:0007669"/>
    <property type="project" value="InterPro"/>
</dbReference>
<evidence type="ECO:0000313" key="6">
    <source>
        <dbReference type="EMBL" id="CAL0331932.1"/>
    </source>
</evidence>
<dbReference type="Proteomes" id="UP001497480">
    <property type="component" value="Unassembled WGS sequence"/>
</dbReference>
<evidence type="ECO:0000256" key="4">
    <source>
        <dbReference type="SAM" id="MobiDB-lite"/>
    </source>
</evidence>
<dbReference type="EMBL" id="CAXHTB010000023">
    <property type="protein sequence ID" value="CAL0331932.1"/>
    <property type="molecule type" value="Genomic_DNA"/>
</dbReference>
<dbReference type="SUPFAM" id="SSF57959">
    <property type="entry name" value="Leucine zipper domain"/>
    <property type="match status" value="1"/>
</dbReference>
<dbReference type="InterPro" id="IPR043452">
    <property type="entry name" value="BZIP46-like"/>
</dbReference>
<accession>A0AAV1YDL6</accession>
<dbReference type="CDD" id="cd14707">
    <property type="entry name" value="bZIP_plant_BZIP46"/>
    <property type="match status" value="1"/>
</dbReference>
<dbReference type="FunFam" id="1.20.5.170:FF:000036">
    <property type="entry name" value="ABSCISIC ACID-INSENSITIVE 5-like protein 2"/>
    <property type="match status" value="1"/>
</dbReference>